<evidence type="ECO:0000256" key="1">
    <source>
        <dbReference type="ARBA" id="ARBA00008593"/>
    </source>
</evidence>
<dbReference type="Pfam" id="PF22600">
    <property type="entry name" value="MTPAP-like_central"/>
    <property type="match status" value="1"/>
</dbReference>
<dbReference type="GO" id="GO:0043634">
    <property type="term" value="P:polyadenylation-dependent ncRNA catabolic process"/>
    <property type="evidence" value="ECO:0007669"/>
    <property type="project" value="TreeGrafter"/>
</dbReference>
<dbReference type="InterPro" id="IPR043519">
    <property type="entry name" value="NT_sf"/>
</dbReference>
<reference evidence="8 9" key="1">
    <citation type="journal article" date="2019" name="Sci. Rep.">
        <title>Comparative genomics of chytrid fungi reveal insights into the obligate biotrophic and pathogenic lifestyle of Synchytrium endobioticum.</title>
        <authorList>
            <person name="van de Vossenberg B.T.L.H."/>
            <person name="Warris S."/>
            <person name="Nguyen H.D.T."/>
            <person name="van Gent-Pelzer M.P.E."/>
            <person name="Joly D.L."/>
            <person name="van de Geest H.C."/>
            <person name="Bonants P.J.M."/>
            <person name="Smith D.S."/>
            <person name="Levesque C.A."/>
            <person name="van der Lee T.A.J."/>
        </authorList>
    </citation>
    <scope>NUCLEOTIDE SEQUENCE [LARGE SCALE GENOMIC DNA]</scope>
    <source>
        <strain evidence="8 9">CBS 809.83</strain>
    </source>
</reference>
<feature type="region of interest" description="Disordered" evidence="5">
    <location>
        <begin position="95"/>
        <end position="114"/>
    </location>
</feature>
<dbReference type="GO" id="GO:0003729">
    <property type="term" value="F:mRNA binding"/>
    <property type="evidence" value="ECO:0007669"/>
    <property type="project" value="TreeGrafter"/>
</dbReference>
<dbReference type="InterPro" id="IPR045862">
    <property type="entry name" value="Trf4-like"/>
</dbReference>
<evidence type="ECO:0000313" key="9">
    <source>
        <dbReference type="Proteomes" id="UP000318582"/>
    </source>
</evidence>
<dbReference type="GO" id="GO:1990817">
    <property type="term" value="F:poly(A) RNA polymerase activity"/>
    <property type="evidence" value="ECO:0007669"/>
    <property type="project" value="UniProtKB-EC"/>
</dbReference>
<dbReference type="EMBL" id="QEAQ01000038">
    <property type="protein sequence ID" value="TPX58315.1"/>
    <property type="molecule type" value="Genomic_DNA"/>
</dbReference>
<feature type="domain" description="PAP-associated" evidence="6">
    <location>
        <begin position="235"/>
        <end position="296"/>
    </location>
</feature>
<dbReference type="SUPFAM" id="SSF81301">
    <property type="entry name" value="Nucleotidyltransferase"/>
    <property type="match status" value="1"/>
</dbReference>
<dbReference type="GO" id="GO:0031123">
    <property type="term" value="P:RNA 3'-end processing"/>
    <property type="evidence" value="ECO:0007669"/>
    <property type="project" value="TreeGrafter"/>
</dbReference>
<name>A0A507E4V4_9FUNG</name>
<evidence type="ECO:0000256" key="4">
    <source>
        <dbReference type="ARBA" id="ARBA00022842"/>
    </source>
</evidence>
<dbReference type="InterPro" id="IPR002058">
    <property type="entry name" value="PAP_assoc"/>
</dbReference>
<evidence type="ECO:0000256" key="5">
    <source>
        <dbReference type="SAM" id="MobiDB-lite"/>
    </source>
</evidence>
<comment type="similarity">
    <text evidence="1">Belongs to the DNA polymerase type-B-like family.</text>
</comment>
<evidence type="ECO:0000256" key="2">
    <source>
        <dbReference type="ARBA" id="ARBA00012388"/>
    </source>
</evidence>
<dbReference type="GO" id="GO:0010605">
    <property type="term" value="P:negative regulation of macromolecule metabolic process"/>
    <property type="evidence" value="ECO:0007669"/>
    <property type="project" value="UniProtKB-ARBA"/>
</dbReference>
<dbReference type="GO" id="GO:0046872">
    <property type="term" value="F:metal ion binding"/>
    <property type="evidence" value="ECO:0007669"/>
    <property type="project" value="UniProtKB-KW"/>
</dbReference>
<dbReference type="PANTHER" id="PTHR23092">
    <property type="entry name" value="POLY(A) RNA POLYMERASE"/>
    <property type="match status" value="1"/>
</dbReference>
<keyword evidence="4" id="KW-0460">Magnesium</keyword>
<organism evidence="8 9">
    <name type="scientific">Powellomyces hirtus</name>
    <dbReference type="NCBI Taxonomy" id="109895"/>
    <lineage>
        <taxon>Eukaryota</taxon>
        <taxon>Fungi</taxon>
        <taxon>Fungi incertae sedis</taxon>
        <taxon>Chytridiomycota</taxon>
        <taxon>Chytridiomycota incertae sedis</taxon>
        <taxon>Chytridiomycetes</taxon>
        <taxon>Spizellomycetales</taxon>
        <taxon>Powellomycetaceae</taxon>
        <taxon>Powellomyces</taxon>
    </lineage>
</organism>
<dbReference type="Proteomes" id="UP000318582">
    <property type="component" value="Unassembled WGS sequence"/>
</dbReference>
<sequence length="380" mass="42723">MNADGSQTNHVPTRDELFAKWLAGLHAEIRQFAQTHAMTKSDQMFRQWILTKVALPVPIPMPINRTYGVIAGLILPSSDIDLALHYADPNKVQSSSRLGTSGFDETFGEPERDRDMETLRRLQEAILDSTLPLPSSVRLVPASVPVLKLQEKTTCILIDITINNKDGAASSRQINSWIEGYEPLFPMTLLIKHYLYAAGLNDTYTGGFGSFLVVNLLVFLFKQQPALLDRPHRYAILLLAFLRFYGTLFDYSKWGISAFTGRPFLLATDTRDWDNKRRSDAGAFPLVVEDPTNPKHDIGRSGYHAANVLQRFRDDFKRLLEIFARYVTSKNNPTDNNRASDGDILLTWLGSGAAEVEAGFHARRQFISNLHEGIESCTSF</sequence>
<feature type="domain" description="Poly(A) RNA polymerase mitochondrial-like central palm" evidence="7">
    <location>
        <begin position="70"/>
        <end position="177"/>
    </location>
</feature>
<gene>
    <name evidence="8" type="ORF">PhCBS80983_g03206</name>
</gene>
<comment type="caution">
    <text evidence="8">The sequence shown here is derived from an EMBL/GenBank/DDBJ whole genome shotgun (WGS) entry which is preliminary data.</text>
</comment>
<dbReference type="STRING" id="109895.A0A507E4V4"/>
<dbReference type="PANTHER" id="PTHR23092:SF15">
    <property type="entry name" value="INACTIVE NON-CANONICAL POLY(A) RNA POLYMERASE PROTEIN TRF4-2-RELATED"/>
    <property type="match status" value="1"/>
</dbReference>
<dbReference type="Gene3D" id="1.10.1410.10">
    <property type="match status" value="1"/>
</dbReference>
<proteinExistence type="inferred from homology"/>
<keyword evidence="9" id="KW-1185">Reference proteome</keyword>
<dbReference type="EC" id="2.7.7.19" evidence="2"/>
<protein>
    <recommendedName>
        <fullName evidence="2">polynucleotide adenylyltransferase</fullName>
        <ecNumber evidence="2">2.7.7.19</ecNumber>
    </recommendedName>
</protein>
<dbReference type="AlphaFoldDB" id="A0A507E4V4"/>
<evidence type="ECO:0000259" key="7">
    <source>
        <dbReference type="Pfam" id="PF22600"/>
    </source>
</evidence>
<evidence type="ECO:0000256" key="3">
    <source>
        <dbReference type="ARBA" id="ARBA00022723"/>
    </source>
</evidence>
<keyword evidence="3" id="KW-0479">Metal-binding</keyword>
<evidence type="ECO:0000313" key="8">
    <source>
        <dbReference type="EMBL" id="TPX58315.1"/>
    </source>
</evidence>
<dbReference type="InterPro" id="IPR054708">
    <property type="entry name" value="MTPAP-like_central"/>
</dbReference>
<dbReference type="Gene3D" id="3.30.460.10">
    <property type="entry name" value="Beta Polymerase, domain 2"/>
    <property type="match status" value="1"/>
</dbReference>
<evidence type="ECO:0000259" key="6">
    <source>
        <dbReference type="Pfam" id="PF03828"/>
    </source>
</evidence>
<dbReference type="GO" id="GO:0005730">
    <property type="term" value="C:nucleolus"/>
    <property type="evidence" value="ECO:0007669"/>
    <property type="project" value="TreeGrafter"/>
</dbReference>
<dbReference type="GO" id="GO:0031499">
    <property type="term" value="C:TRAMP complex"/>
    <property type="evidence" value="ECO:0007669"/>
    <property type="project" value="TreeGrafter"/>
</dbReference>
<accession>A0A507E4V4</accession>
<dbReference type="SUPFAM" id="SSF81631">
    <property type="entry name" value="PAP/OAS1 substrate-binding domain"/>
    <property type="match status" value="1"/>
</dbReference>
<dbReference type="Pfam" id="PF03828">
    <property type="entry name" value="PAP_assoc"/>
    <property type="match status" value="1"/>
</dbReference>